<dbReference type="EMBL" id="BRXU01000002">
    <property type="protein sequence ID" value="GLC49416.1"/>
    <property type="molecule type" value="Genomic_DNA"/>
</dbReference>
<name>A0A9W6BD82_9CHLO</name>
<gene>
    <name evidence="1" type="primary">PLESTBF000116</name>
    <name evidence="1" type="ORF">PLESTB_000216900</name>
</gene>
<protein>
    <submittedName>
        <fullName evidence="1">Uncharacterized protein</fullName>
    </submittedName>
</protein>
<dbReference type="Proteomes" id="UP001165080">
    <property type="component" value="Unassembled WGS sequence"/>
</dbReference>
<evidence type="ECO:0000313" key="2">
    <source>
        <dbReference type="Proteomes" id="UP001165080"/>
    </source>
</evidence>
<proteinExistence type="predicted"/>
<evidence type="ECO:0000313" key="1">
    <source>
        <dbReference type="EMBL" id="GLC49416.1"/>
    </source>
</evidence>
<organism evidence="1 2">
    <name type="scientific">Pleodorina starrii</name>
    <dbReference type="NCBI Taxonomy" id="330485"/>
    <lineage>
        <taxon>Eukaryota</taxon>
        <taxon>Viridiplantae</taxon>
        <taxon>Chlorophyta</taxon>
        <taxon>core chlorophytes</taxon>
        <taxon>Chlorophyceae</taxon>
        <taxon>CS clade</taxon>
        <taxon>Chlamydomonadales</taxon>
        <taxon>Volvocaceae</taxon>
        <taxon>Pleodorina</taxon>
    </lineage>
</organism>
<dbReference type="AlphaFoldDB" id="A0A9W6BD82"/>
<comment type="caution">
    <text evidence="1">The sequence shown here is derived from an EMBL/GenBank/DDBJ whole genome shotgun (WGS) entry which is preliminary data.</text>
</comment>
<keyword evidence="2" id="KW-1185">Reference proteome</keyword>
<sequence length="132" mass="14516">MSHRERLEDAAFAAACERQASASGAQYEDSDSARVLAGELLQKAVDTAGRESFSGCMVPFNRGWVQWIEDRFRADIRGASAADEPRRKACKDRLDKAVALLRGGTIDTLLATGATSTWRKKMLQLAKVTQRV</sequence>
<accession>A0A9W6BD82</accession>
<reference evidence="1 2" key="1">
    <citation type="journal article" date="2023" name="Commun. Biol.">
        <title>Reorganization of the ancestral sex-determining regions during the evolution of trioecy in Pleodorina starrii.</title>
        <authorList>
            <person name="Takahashi K."/>
            <person name="Suzuki S."/>
            <person name="Kawai-Toyooka H."/>
            <person name="Yamamoto K."/>
            <person name="Hamaji T."/>
            <person name="Ootsuki R."/>
            <person name="Yamaguchi H."/>
            <person name="Kawachi M."/>
            <person name="Higashiyama T."/>
            <person name="Nozaki H."/>
        </authorList>
    </citation>
    <scope>NUCLEOTIDE SEQUENCE [LARGE SCALE GENOMIC DNA]</scope>
    <source>
        <strain evidence="1 2">NIES-4479</strain>
    </source>
</reference>